<dbReference type="PANTHER" id="PTHR30193:SF1">
    <property type="entry name" value="ABC TRANSPORTER PERMEASE PROTEIN YESP-RELATED"/>
    <property type="match status" value="1"/>
</dbReference>
<comment type="caution">
    <text evidence="9">The sequence shown here is derived from an EMBL/GenBank/DDBJ whole genome shotgun (WGS) entry which is preliminary data.</text>
</comment>
<organism evidence="9 10">
    <name type="scientific">Desmospora activa DSM 45169</name>
    <dbReference type="NCBI Taxonomy" id="1121389"/>
    <lineage>
        <taxon>Bacteria</taxon>
        <taxon>Bacillati</taxon>
        <taxon>Bacillota</taxon>
        <taxon>Bacilli</taxon>
        <taxon>Bacillales</taxon>
        <taxon>Thermoactinomycetaceae</taxon>
        <taxon>Desmospora</taxon>
    </lineage>
</organism>
<dbReference type="RefSeq" id="WP_107727073.1">
    <property type="nucleotide sequence ID" value="NZ_PZZP01000001.1"/>
</dbReference>
<accession>A0A2T4ZD44</accession>
<dbReference type="Proteomes" id="UP000241639">
    <property type="component" value="Unassembled WGS sequence"/>
</dbReference>
<evidence type="ECO:0000256" key="5">
    <source>
        <dbReference type="ARBA" id="ARBA00022989"/>
    </source>
</evidence>
<feature type="transmembrane region" description="Helical" evidence="7">
    <location>
        <begin position="21"/>
        <end position="47"/>
    </location>
</feature>
<dbReference type="EMBL" id="PZZP01000001">
    <property type="protein sequence ID" value="PTM59800.1"/>
    <property type="molecule type" value="Genomic_DNA"/>
</dbReference>
<evidence type="ECO:0000256" key="1">
    <source>
        <dbReference type="ARBA" id="ARBA00004651"/>
    </source>
</evidence>
<evidence type="ECO:0000256" key="4">
    <source>
        <dbReference type="ARBA" id="ARBA00022692"/>
    </source>
</evidence>
<evidence type="ECO:0000256" key="2">
    <source>
        <dbReference type="ARBA" id="ARBA00022448"/>
    </source>
</evidence>
<keyword evidence="5 7" id="KW-1133">Transmembrane helix</keyword>
<dbReference type="InterPro" id="IPR035906">
    <property type="entry name" value="MetI-like_sf"/>
</dbReference>
<evidence type="ECO:0000313" key="10">
    <source>
        <dbReference type="Proteomes" id="UP000241639"/>
    </source>
</evidence>
<dbReference type="AlphaFoldDB" id="A0A2T4ZD44"/>
<name>A0A2T4ZD44_9BACL</name>
<feature type="domain" description="ABC transmembrane type-1" evidence="8">
    <location>
        <begin position="68"/>
        <end position="285"/>
    </location>
</feature>
<keyword evidence="3" id="KW-1003">Cell membrane</keyword>
<feature type="transmembrane region" description="Helical" evidence="7">
    <location>
        <begin position="266"/>
        <end position="289"/>
    </location>
</feature>
<dbReference type="SUPFAM" id="SSF161098">
    <property type="entry name" value="MetI-like"/>
    <property type="match status" value="1"/>
</dbReference>
<dbReference type="OrthoDB" id="9785347at2"/>
<evidence type="ECO:0000259" key="8">
    <source>
        <dbReference type="PROSITE" id="PS50928"/>
    </source>
</evidence>
<evidence type="ECO:0000313" key="9">
    <source>
        <dbReference type="EMBL" id="PTM59800.1"/>
    </source>
</evidence>
<dbReference type="GO" id="GO:0005886">
    <property type="term" value="C:plasma membrane"/>
    <property type="evidence" value="ECO:0007669"/>
    <property type="project" value="UniProtKB-SubCell"/>
</dbReference>
<dbReference type="InterPro" id="IPR000515">
    <property type="entry name" value="MetI-like"/>
</dbReference>
<proteinExistence type="inferred from homology"/>
<dbReference type="InterPro" id="IPR051393">
    <property type="entry name" value="ABC_transporter_permease"/>
</dbReference>
<feature type="transmembrane region" description="Helical" evidence="7">
    <location>
        <begin position="67"/>
        <end position="92"/>
    </location>
</feature>
<evidence type="ECO:0000256" key="3">
    <source>
        <dbReference type="ARBA" id="ARBA00022475"/>
    </source>
</evidence>
<comment type="similarity">
    <text evidence="7">Belongs to the binding-protein-dependent transport system permease family.</text>
</comment>
<dbReference type="PANTHER" id="PTHR30193">
    <property type="entry name" value="ABC TRANSPORTER PERMEASE PROTEIN"/>
    <property type="match status" value="1"/>
</dbReference>
<feature type="transmembrane region" description="Helical" evidence="7">
    <location>
        <begin position="163"/>
        <end position="184"/>
    </location>
</feature>
<evidence type="ECO:0000256" key="7">
    <source>
        <dbReference type="RuleBase" id="RU363032"/>
    </source>
</evidence>
<dbReference type="CDD" id="cd06261">
    <property type="entry name" value="TM_PBP2"/>
    <property type="match status" value="1"/>
</dbReference>
<comment type="subcellular location">
    <subcellularLocation>
        <location evidence="1 7">Cell membrane</location>
        <topology evidence="1 7">Multi-pass membrane protein</topology>
    </subcellularLocation>
</comment>
<feature type="transmembrane region" description="Helical" evidence="7">
    <location>
        <begin position="205"/>
        <end position="229"/>
    </location>
</feature>
<dbReference type="GO" id="GO:0055085">
    <property type="term" value="P:transmembrane transport"/>
    <property type="evidence" value="ECO:0007669"/>
    <property type="project" value="InterPro"/>
</dbReference>
<keyword evidence="4 7" id="KW-0812">Transmembrane</keyword>
<sequence>MGKIEQTKKYDNGTAYLMLSPIVILLTSFVAVPFVYAIYISFYNWGFYQDSVFVGWRNFYLVLTDQLFWHSIVVGLKFALYVIPLQMLLSFLFAHVIRAMGRRSSGIVKTSIYIPTVISGIIASIIFGFIYHYDGGIANYLIGLIGIEKIAWLNDVSTALPSLAVPAIWLGFGISALIMLAGLLDIPDSYYEAADMEGANAFQKMIYITIPLMKNVILFLLVTGFAGALQQLELPMIMTGGGPVNATLTPNLHIFNHFRNDVEMGYTIAAALLMFVVLGSIAAFIFRILNSDKAIDG</sequence>
<keyword evidence="6 7" id="KW-0472">Membrane</keyword>
<gene>
    <name evidence="9" type="ORF">C8J48_2432</name>
</gene>
<feature type="transmembrane region" description="Helical" evidence="7">
    <location>
        <begin position="112"/>
        <end position="133"/>
    </location>
</feature>
<evidence type="ECO:0000256" key="6">
    <source>
        <dbReference type="ARBA" id="ARBA00023136"/>
    </source>
</evidence>
<keyword evidence="10" id="KW-1185">Reference proteome</keyword>
<dbReference type="PROSITE" id="PS50928">
    <property type="entry name" value="ABC_TM1"/>
    <property type="match status" value="1"/>
</dbReference>
<dbReference type="Pfam" id="PF00528">
    <property type="entry name" value="BPD_transp_1"/>
    <property type="match status" value="1"/>
</dbReference>
<protein>
    <submittedName>
        <fullName evidence="9">Multiple sugar transport system permease protein</fullName>
    </submittedName>
</protein>
<keyword evidence="2 7" id="KW-0813">Transport</keyword>
<dbReference type="Gene3D" id="1.10.3720.10">
    <property type="entry name" value="MetI-like"/>
    <property type="match status" value="1"/>
</dbReference>
<reference evidence="9 10" key="1">
    <citation type="submission" date="2018-04" db="EMBL/GenBank/DDBJ databases">
        <title>Genomic Encyclopedia of Archaeal and Bacterial Type Strains, Phase II (KMG-II): from individual species to whole genera.</title>
        <authorList>
            <person name="Goeker M."/>
        </authorList>
    </citation>
    <scope>NUCLEOTIDE SEQUENCE [LARGE SCALE GENOMIC DNA]</scope>
    <source>
        <strain evidence="9 10">DSM 45169</strain>
    </source>
</reference>
<keyword evidence="9" id="KW-0762">Sugar transport</keyword>